<keyword evidence="3" id="KW-1185">Reference proteome</keyword>
<feature type="compositionally biased region" description="Basic residues" evidence="1">
    <location>
        <begin position="557"/>
        <end position="579"/>
    </location>
</feature>
<dbReference type="GO" id="GO:0005635">
    <property type="term" value="C:nuclear envelope"/>
    <property type="evidence" value="ECO:0007669"/>
    <property type="project" value="TreeGrafter"/>
</dbReference>
<evidence type="ECO:0000256" key="1">
    <source>
        <dbReference type="SAM" id="MobiDB-lite"/>
    </source>
</evidence>
<dbReference type="PANTHER" id="PTHR33416:SF37">
    <property type="entry name" value="OS04G0655600 PROTEIN"/>
    <property type="match status" value="1"/>
</dbReference>
<proteinExistence type="predicted"/>
<comment type="caution">
    <text evidence="2">The sequence shown here is derived from an EMBL/GenBank/DDBJ whole genome shotgun (WGS) entry which is preliminary data.</text>
</comment>
<dbReference type="GO" id="GO:0071763">
    <property type="term" value="P:nuclear membrane organization"/>
    <property type="evidence" value="ECO:0007669"/>
    <property type="project" value="TreeGrafter"/>
</dbReference>
<evidence type="ECO:0000313" key="2">
    <source>
        <dbReference type="EMBL" id="KAJ4761340.1"/>
    </source>
</evidence>
<name>A0AAV8D3L9_9POAL</name>
<feature type="region of interest" description="Disordered" evidence="1">
    <location>
        <begin position="465"/>
        <end position="579"/>
    </location>
</feature>
<feature type="compositionally biased region" description="Basic and acidic residues" evidence="1">
    <location>
        <begin position="477"/>
        <end position="486"/>
    </location>
</feature>
<accession>A0AAV8D3L9</accession>
<reference evidence="2" key="1">
    <citation type="submission" date="2022-08" db="EMBL/GenBank/DDBJ databases">
        <authorList>
            <person name="Marques A."/>
        </authorList>
    </citation>
    <scope>NUCLEOTIDE SEQUENCE</scope>
    <source>
        <strain evidence="2">RhyPub2mFocal</strain>
        <tissue evidence="2">Leaves</tissue>
    </source>
</reference>
<organism evidence="2 3">
    <name type="scientific">Rhynchospora pubera</name>
    <dbReference type="NCBI Taxonomy" id="906938"/>
    <lineage>
        <taxon>Eukaryota</taxon>
        <taxon>Viridiplantae</taxon>
        <taxon>Streptophyta</taxon>
        <taxon>Embryophyta</taxon>
        <taxon>Tracheophyta</taxon>
        <taxon>Spermatophyta</taxon>
        <taxon>Magnoliopsida</taxon>
        <taxon>Liliopsida</taxon>
        <taxon>Poales</taxon>
        <taxon>Cyperaceae</taxon>
        <taxon>Cyperoideae</taxon>
        <taxon>Rhynchosporeae</taxon>
        <taxon>Rhynchospora</taxon>
    </lineage>
</organism>
<gene>
    <name evidence="2" type="ORF">LUZ62_071715</name>
</gene>
<protein>
    <submittedName>
        <fullName evidence="2">Flocculation protein</fullName>
    </submittedName>
</protein>
<sequence length="579" mass="63127">MIVEKRREEQWSEESVCKSVNIIGLSTKHFFLDLPFASLPSLSLYNSFGIGMAMFFKFKPRDRDQAETKTKTKWISVSGLLSGASSVISSVFASDSHSSDSDSDSDSEPLPLSQDHTHHPNFIQQQGLQDPITTIPPQTNSKLTIHHLITNHTFSREESDKLIKLLESRVFEASSPYKQQNDMHNYNVDHTPFSPLQASSEMCTAAVAEAKKWFDEKKKTGSSSSKTTDLVPSKLSTDMSQFEIESDIGSPVDLAKSYMLSKPPWQSPFLPSPSTLFSTPLSKFSADAIHGTLDHTLSSSRFLKRDYISTGLWDPKEESSRRVRSRLSGSAFDSLSSFIRPNSSSRLFDRDILESEKNLNSNLVEGKEPSNPDVDVPSLQAGTADRVLDASDSTLGNNAPLQCAEGQKNADITTDISVDLNKAIEGIPEMVNLEMSSATVPALSEKNNAADQDQKILIDDQAALEGNKGPQEPENLSDPKPHEGDLHITNSLHGSTNKNSANGPAVQSNMESEFESSINGEPTSSTAGPDISDDKSLNGSGIHTGSKNSEPGTSPIRKGRKRVVSGRGRGRGRGRVRGT</sequence>
<dbReference type="EMBL" id="JAMFTS010000004">
    <property type="protein sequence ID" value="KAJ4761340.1"/>
    <property type="molecule type" value="Genomic_DNA"/>
</dbReference>
<dbReference type="AlphaFoldDB" id="A0AAV8D3L9"/>
<feature type="region of interest" description="Disordered" evidence="1">
    <location>
        <begin position="97"/>
        <end position="118"/>
    </location>
</feature>
<feature type="compositionally biased region" description="Polar residues" evidence="1">
    <location>
        <begin position="537"/>
        <end position="552"/>
    </location>
</feature>
<dbReference type="Proteomes" id="UP001140206">
    <property type="component" value="Chromosome 4"/>
</dbReference>
<dbReference type="PANTHER" id="PTHR33416">
    <property type="entry name" value="NUCLEAR PORE COMPLEX PROTEIN NUP1"/>
    <property type="match status" value="1"/>
</dbReference>
<evidence type="ECO:0000313" key="3">
    <source>
        <dbReference type="Proteomes" id="UP001140206"/>
    </source>
</evidence>
<feature type="compositionally biased region" description="Polar residues" evidence="1">
    <location>
        <begin position="488"/>
        <end position="527"/>
    </location>
</feature>